<feature type="transmembrane region" description="Helical" evidence="6">
    <location>
        <begin position="203"/>
        <end position="225"/>
    </location>
</feature>
<organism evidence="8 9">
    <name type="scientific">Collybia nuda</name>
    <dbReference type="NCBI Taxonomy" id="64659"/>
    <lineage>
        <taxon>Eukaryota</taxon>
        <taxon>Fungi</taxon>
        <taxon>Dikarya</taxon>
        <taxon>Basidiomycota</taxon>
        <taxon>Agaricomycotina</taxon>
        <taxon>Agaricomycetes</taxon>
        <taxon>Agaricomycetidae</taxon>
        <taxon>Agaricales</taxon>
        <taxon>Tricholomatineae</taxon>
        <taxon>Clitocybaceae</taxon>
        <taxon>Collybia</taxon>
    </lineage>
</organism>
<evidence type="ECO:0000256" key="3">
    <source>
        <dbReference type="ARBA" id="ARBA00022692"/>
    </source>
</evidence>
<sequence length="481" mass="52980">MDDAHIVNEETSLLPAAKRRSKPNPLPWLQISIILLLQVCEPIAALSIYPYINQLISELDITGGDERKVGYYAGLVESLFFATEAITVLQWSRISDHVGRKPILLIGLMGLSLSMISFGLSRTFLTLILSRCLCGLLNGNIGVMKSVMGELTDSTNRAEGFSLMPVVWATGATLGPLMGGTLSKPHERFPNLFGGSFWKEYPYLLPCLATSSLVIVAFFITLIFFKETIPKKNHRRKTTISEDGVILDGPIPAEDQPLPLRKLLVYPVVISVSNYMTLAFLNISLNALMPLFFAMPVTIGGLGFDPPTIGYIMGAYGSFTGLFQAFFFAKIIHYLGERRIFVWGMLTFLPIFMIFPMMSQYAQNFGVTPVIYTMIGIMLALMAFMDMAFGCIFMFITASAPNKRSLGATNGLSQTTVSIARAIGPAMSTSLFSLSVQRNLLGGYAVYAILFGLSCLAMILAVQLPQEMWEEADDHICHETL</sequence>
<dbReference type="OrthoDB" id="419616at2759"/>
<dbReference type="InterPro" id="IPR036259">
    <property type="entry name" value="MFS_trans_sf"/>
</dbReference>
<evidence type="ECO:0000256" key="5">
    <source>
        <dbReference type="ARBA" id="ARBA00023136"/>
    </source>
</evidence>
<feature type="transmembrane region" description="Helical" evidence="6">
    <location>
        <begin position="309"/>
        <end position="328"/>
    </location>
</feature>
<proteinExistence type="predicted"/>
<dbReference type="Pfam" id="PF07690">
    <property type="entry name" value="MFS_1"/>
    <property type="match status" value="1"/>
</dbReference>
<dbReference type="GO" id="GO:0022857">
    <property type="term" value="F:transmembrane transporter activity"/>
    <property type="evidence" value="ECO:0007669"/>
    <property type="project" value="InterPro"/>
</dbReference>
<protein>
    <submittedName>
        <fullName evidence="8">Major facilitator superfamily domain-containing protein</fullName>
    </submittedName>
</protein>
<dbReference type="GO" id="GO:0016020">
    <property type="term" value="C:membrane"/>
    <property type="evidence" value="ECO:0007669"/>
    <property type="project" value="UniProtKB-SubCell"/>
</dbReference>
<dbReference type="SUPFAM" id="SSF103473">
    <property type="entry name" value="MFS general substrate transporter"/>
    <property type="match status" value="1"/>
</dbReference>
<keyword evidence="2" id="KW-0813">Transport</keyword>
<dbReference type="PANTHER" id="PTHR23504">
    <property type="entry name" value="MAJOR FACILITATOR SUPERFAMILY DOMAIN-CONTAINING PROTEIN 10"/>
    <property type="match status" value="1"/>
</dbReference>
<gene>
    <name evidence="8" type="ORF">BDZ94DRAFT_1154557</name>
</gene>
<dbReference type="InterPro" id="IPR011701">
    <property type="entry name" value="MFS"/>
</dbReference>
<evidence type="ECO:0000256" key="2">
    <source>
        <dbReference type="ARBA" id="ARBA00022448"/>
    </source>
</evidence>
<dbReference type="PANTHER" id="PTHR23504:SF15">
    <property type="entry name" value="MAJOR FACILITATOR SUPERFAMILY (MFS) PROFILE DOMAIN-CONTAINING PROTEIN"/>
    <property type="match status" value="1"/>
</dbReference>
<feature type="domain" description="Major facilitator superfamily (MFS) profile" evidence="7">
    <location>
        <begin position="30"/>
        <end position="469"/>
    </location>
</feature>
<evidence type="ECO:0000313" key="9">
    <source>
        <dbReference type="Proteomes" id="UP000807353"/>
    </source>
</evidence>
<evidence type="ECO:0000259" key="7">
    <source>
        <dbReference type="PROSITE" id="PS50850"/>
    </source>
</evidence>
<keyword evidence="4 6" id="KW-1133">Transmembrane helix</keyword>
<accession>A0A9P5YGJ1</accession>
<dbReference type="PROSITE" id="PS50850">
    <property type="entry name" value="MFS"/>
    <property type="match status" value="1"/>
</dbReference>
<feature type="transmembrane region" description="Helical" evidence="6">
    <location>
        <begin position="28"/>
        <end position="49"/>
    </location>
</feature>
<feature type="transmembrane region" description="Helical" evidence="6">
    <location>
        <begin position="103"/>
        <end position="121"/>
    </location>
</feature>
<keyword evidence="3 6" id="KW-0812">Transmembrane</keyword>
<keyword evidence="9" id="KW-1185">Reference proteome</keyword>
<comment type="subcellular location">
    <subcellularLocation>
        <location evidence="1">Membrane</location>
        <topology evidence="1">Multi-pass membrane protein</topology>
    </subcellularLocation>
</comment>
<dbReference type="EMBL" id="MU150234">
    <property type="protein sequence ID" value="KAF9468176.1"/>
    <property type="molecule type" value="Genomic_DNA"/>
</dbReference>
<dbReference type="Gene3D" id="1.20.1250.20">
    <property type="entry name" value="MFS general substrate transporter like domains"/>
    <property type="match status" value="1"/>
</dbReference>
<name>A0A9P5YGJ1_9AGAR</name>
<comment type="caution">
    <text evidence="8">The sequence shown here is derived from an EMBL/GenBank/DDBJ whole genome shotgun (WGS) entry which is preliminary data.</text>
</comment>
<reference evidence="8" key="1">
    <citation type="submission" date="2020-11" db="EMBL/GenBank/DDBJ databases">
        <authorList>
            <consortium name="DOE Joint Genome Institute"/>
            <person name="Ahrendt S."/>
            <person name="Riley R."/>
            <person name="Andreopoulos W."/>
            <person name="Labutti K."/>
            <person name="Pangilinan J."/>
            <person name="Ruiz-Duenas F.J."/>
            <person name="Barrasa J.M."/>
            <person name="Sanchez-Garcia M."/>
            <person name="Camarero S."/>
            <person name="Miyauchi S."/>
            <person name="Serrano A."/>
            <person name="Linde D."/>
            <person name="Babiker R."/>
            <person name="Drula E."/>
            <person name="Ayuso-Fernandez I."/>
            <person name="Pacheco R."/>
            <person name="Padilla G."/>
            <person name="Ferreira P."/>
            <person name="Barriuso J."/>
            <person name="Kellner H."/>
            <person name="Castanera R."/>
            <person name="Alfaro M."/>
            <person name="Ramirez L."/>
            <person name="Pisabarro A.G."/>
            <person name="Kuo A."/>
            <person name="Tritt A."/>
            <person name="Lipzen A."/>
            <person name="He G."/>
            <person name="Yan M."/>
            <person name="Ng V."/>
            <person name="Cullen D."/>
            <person name="Martin F."/>
            <person name="Rosso M.-N."/>
            <person name="Henrissat B."/>
            <person name="Hibbett D."/>
            <person name="Martinez A.T."/>
            <person name="Grigoriev I.V."/>
        </authorList>
    </citation>
    <scope>NUCLEOTIDE SEQUENCE</scope>
    <source>
        <strain evidence="8">CBS 247.69</strain>
    </source>
</reference>
<dbReference type="CDD" id="cd17330">
    <property type="entry name" value="MFS_SLC46_TetA_like"/>
    <property type="match status" value="1"/>
</dbReference>
<feature type="transmembrane region" description="Helical" evidence="6">
    <location>
        <begin position="263"/>
        <end position="289"/>
    </location>
</feature>
<evidence type="ECO:0000256" key="6">
    <source>
        <dbReference type="SAM" id="Phobius"/>
    </source>
</evidence>
<feature type="transmembrane region" description="Helical" evidence="6">
    <location>
        <begin position="69"/>
        <end position="91"/>
    </location>
</feature>
<dbReference type="Proteomes" id="UP000807353">
    <property type="component" value="Unassembled WGS sequence"/>
</dbReference>
<dbReference type="InterPro" id="IPR020846">
    <property type="entry name" value="MFS_dom"/>
</dbReference>
<feature type="transmembrane region" description="Helical" evidence="6">
    <location>
        <begin position="340"/>
        <end position="358"/>
    </location>
</feature>
<evidence type="ECO:0000256" key="1">
    <source>
        <dbReference type="ARBA" id="ARBA00004141"/>
    </source>
</evidence>
<dbReference type="AlphaFoldDB" id="A0A9P5YGJ1"/>
<evidence type="ECO:0000313" key="8">
    <source>
        <dbReference type="EMBL" id="KAF9468176.1"/>
    </source>
</evidence>
<keyword evidence="5 6" id="KW-0472">Membrane</keyword>
<evidence type="ECO:0000256" key="4">
    <source>
        <dbReference type="ARBA" id="ARBA00022989"/>
    </source>
</evidence>
<feature type="transmembrane region" description="Helical" evidence="6">
    <location>
        <begin position="160"/>
        <end position="183"/>
    </location>
</feature>
<feature type="transmembrane region" description="Helical" evidence="6">
    <location>
        <begin position="370"/>
        <end position="396"/>
    </location>
</feature>
<feature type="transmembrane region" description="Helical" evidence="6">
    <location>
        <begin position="444"/>
        <end position="464"/>
    </location>
</feature>